<reference evidence="2" key="1">
    <citation type="submission" date="2022-08" db="EMBL/GenBank/DDBJ databases">
        <title>A Global Phylogenomic Analysis of the Shiitake Genus Lentinula.</title>
        <authorList>
            <consortium name="DOE Joint Genome Institute"/>
            <person name="Sierra-Patev S."/>
            <person name="Min B."/>
            <person name="Naranjo-Ortiz M."/>
            <person name="Looney B."/>
            <person name="Konkel Z."/>
            <person name="Slot J.C."/>
            <person name="Sakamoto Y."/>
            <person name="Steenwyk J.L."/>
            <person name="Rokas A."/>
            <person name="Carro J."/>
            <person name="Camarero S."/>
            <person name="Ferreira P."/>
            <person name="Molpeceres G."/>
            <person name="Ruiz-Duenas F.J."/>
            <person name="Serrano A."/>
            <person name="Henrissat B."/>
            <person name="Drula E."/>
            <person name="Hughes K.W."/>
            <person name="Mata J.L."/>
            <person name="Ishikawa N.K."/>
            <person name="Vargas-Isla R."/>
            <person name="Ushijima S."/>
            <person name="Smith C.A."/>
            <person name="Ahrendt S."/>
            <person name="Andreopoulos W."/>
            <person name="He G."/>
            <person name="Labutti K."/>
            <person name="Lipzen A."/>
            <person name="Ng V."/>
            <person name="Riley R."/>
            <person name="Sandor L."/>
            <person name="Barry K."/>
            <person name="Martinez A.T."/>
            <person name="Xiao Y."/>
            <person name="Gibbons J.G."/>
            <person name="Terashima K."/>
            <person name="Grigoriev I.V."/>
            <person name="Hibbett D.S."/>
        </authorList>
    </citation>
    <scope>NUCLEOTIDE SEQUENCE</scope>
    <source>
        <strain evidence="2">JLM2183</strain>
    </source>
</reference>
<dbReference type="OrthoDB" id="2983111at2759"/>
<dbReference type="AlphaFoldDB" id="A0A9W9ACT3"/>
<keyword evidence="3" id="KW-1185">Reference proteome</keyword>
<feature type="region of interest" description="Disordered" evidence="1">
    <location>
        <begin position="28"/>
        <end position="49"/>
    </location>
</feature>
<evidence type="ECO:0000313" key="2">
    <source>
        <dbReference type="EMBL" id="KAJ4479245.1"/>
    </source>
</evidence>
<dbReference type="Proteomes" id="UP001150266">
    <property type="component" value="Unassembled WGS sequence"/>
</dbReference>
<proteinExistence type="predicted"/>
<accession>A0A9W9ACT3</accession>
<dbReference type="EMBL" id="JAOTPV010000008">
    <property type="protein sequence ID" value="KAJ4479245.1"/>
    <property type="molecule type" value="Genomic_DNA"/>
</dbReference>
<protein>
    <submittedName>
        <fullName evidence="2">Uncharacterized protein</fullName>
    </submittedName>
</protein>
<gene>
    <name evidence="2" type="ORF">J3R30DRAFT_3883171</name>
</gene>
<feature type="compositionally biased region" description="Low complexity" evidence="1">
    <location>
        <begin position="36"/>
        <end position="49"/>
    </location>
</feature>
<sequence length="257" mass="28819">MVYTRSVLAAVIAVGVASSTLAIPLPSSDKLSGTVASSSSMPQSASMPTTELNARDLIARDLIARDLIAEETEELRMPPVPYQHLGEEYRPNRNLAIEVMVPAPTPMDVVPDFEGSMELHYPRPMDKLPMVEDKTLTLALDVAKSSVGYPPPRIERRADPLTVEEALAFWNVYSTDVLEKYKIQIKTFLESNSEAKTEWESSDWKDFRKLQECKTFIAEQTKVYPIFEQALYTLWVIYQHEKSQSGPSVSSTNNSKS</sequence>
<organism evidence="2 3">
    <name type="scientific">Lentinula aciculospora</name>
    <dbReference type="NCBI Taxonomy" id="153920"/>
    <lineage>
        <taxon>Eukaryota</taxon>
        <taxon>Fungi</taxon>
        <taxon>Dikarya</taxon>
        <taxon>Basidiomycota</taxon>
        <taxon>Agaricomycotina</taxon>
        <taxon>Agaricomycetes</taxon>
        <taxon>Agaricomycetidae</taxon>
        <taxon>Agaricales</taxon>
        <taxon>Marasmiineae</taxon>
        <taxon>Omphalotaceae</taxon>
        <taxon>Lentinula</taxon>
    </lineage>
</organism>
<name>A0A9W9ACT3_9AGAR</name>
<evidence type="ECO:0000313" key="3">
    <source>
        <dbReference type="Proteomes" id="UP001150266"/>
    </source>
</evidence>
<evidence type="ECO:0000256" key="1">
    <source>
        <dbReference type="SAM" id="MobiDB-lite"/>
    </source>
</evidence>
<comment type="caution">
    <text evidence="2">The sequence shown here is derived from an EMBL/GenBank/DDBJ whole genome shotgun (WGS) entry which is preliminary data.</text>
</comment>